<dbReference type="PANTHER" id="PTHR33693:SF1">
    <property type="entry name" value="TYPE-4 URACIL-DNA GLYCOSYLASE"/>
    <property type="match status" value="1"/>
</dbReference>
<evidence type="ECO:0000259" key="12">
    <source>
        <dbReference type="SMART" id="SM00986"/>
    </source>
</evidence>
<dbReference type="CDD" id="cd10030">
    <property type="entry name" value="UDG-F4_TTUDGA_SPO1dp_like"/>
    <property type="match status" value="1"/>
</dbReference>
<evidence type="ECO:0000256" key="7">
    <source>
        <dbReference type="ARBA" id="ARBA00022763"/>
    </source>
</evidence>
<protein>
    <recommendedName>
        <fullName evidence="4">Type-4 uracil-DNA glycosylase</fullName>
        <ecNumber evidence="3">3.2.2.27</ecNumber>
    </recommendedName>
</protein>
<organism evidence="13">
    <name type="scientific">marine metagenome</name>
    <dbReference type="NCBI Taxonomy" id="408172"/>
    <lineage>
        <taxon>unclassified sequences</taxon>
        <taxon>metagenomes</taxon>
        <taxon>ecological metagenomes</taxon>
    </lineage>
</organism>
<feature type="non-terminal residue" evidence="13">
    <location>
        <position position="1"/>
    </location>
</feature>
<keyword evidence="8" id="KW-0378">Hydrolase</keyword>
<accession>A0A382P8W6</accession>
<dbReference type="SMART" id="SM00987">
    <property type="entry name" value="UreE_C"/>
    <property type="match status" value="1"/>
</dbReference>
<dbReference type="GO" id="GO:0046872">
    <property type="term" value="F:metal ion binding"/>
    <property type="evidence" value="ECO:0007669"/>
    <property type="project" value="UniProtKB-KW"/>
</dbReference>
<dbReference type="Pfam" id="PF03167">
    <property type="entry name" value="UDG"/>
    <property type="match status" value="1"/>
</dbReference>
<dbReference type="PANTHER" id="PTHR33693">
    <property type="entry name" value="TYPE-5 URACIL-DNA GLYCOSYLASE"/>
    <property type="match status" value="1"/>
</dbReference>
<evidence type="ECO:0000256" key="8">
    <source>
        <dbReference type="ARBA" id="ARBA00022801"/>
    </source>
</evidence>
<evidence type="ECO:0000256" key="2">
    <source>
        <dbReference type="ARBA" id="ARBA00006521"/>
    </source>
</evidence>
<dbReference type="GO" id="GO:0051539">
    <property type="term" value="F:4 iron, 4 sulfur cluster binding"/>
    <property type="evidence" value="ECO:0007669"/>
    <property type="project" value="UniProtKB-KW"/>
</dbReference>
<reference evidence="13" key="1">
    <citation type="submission" date="2018-05" db="EMBL/GenBank/DDBJ databases">
        <authorList>
            <person name="Lanie J.A."/>
            <person name="Ng W.-L."/>
            <person name="Kazmierczak K.M."/>
            <person name="Andrzejewski T.M."/>
            <person name="Davidsen T.M."/>
            <person name="Wayne K.J."/>
            <person name="Tettelin H."/>
            <person name="Glass J.I."/>
            <person name="Rusch D."/>
            <person name="Podicherti R."/>
            <person name="Tsui H.-C.T."/>
            <person name="Winkler M.E."/>
        </authorList>
    </citation>
    <scope>NUCLEOTIDE SEQUENCE</scope>
</reference>
<dbReference type="InterPro" id="IPR036895">
    <property type="entry name" value="Uracil-DNA_glycosylase-like_sf"/>
</dbReference>
<gene>
    <name evidence="13" type="ORF">METZ01_LOCUS322032</name>
</gene>
<name>A0A382P8W6_9ZZZZ</name>
<dbReference type="GO" id="GO:0004844">
    <property type="term" value="F:uracil DNA N-glycosylase activity"/>
    <property type="evidence" value="ECO:0007669"/>
    <property type="project" value="UniProtKB-EC"/>
</dbReference>
<dbReference type="EMBL" id="UINC01105327">
    <property type="protein sequence ID" value="SVC69178.1"/>
    <property type="molecule type" value="Genomic_DNA"/>
</dbReference>
<evidence type="ECO:0000256" key="6">
    <source>
        <dbReference type="ARBA" id="ARBA00022723"/>
    </source>
</evidence>
<dbReference type="SMART" id="SM00986">
    <property type="entry name" value="UDG"/>
    <property type="match status" value="1"/>
</dbReference>
<sequence>VRAQNIVLILMQVNSYHQLLSATVDHLEREQERGQRRVIVDPAKLNALFQPLAATPSQSAETSSVLAAMPDSNTLAELRDQALTCTRCSHLVTSRKQVVFGVGSETADLMFVGEAPGADEDAQGEPFVGKAGQLLTKIIQTMGLSRDEVYIANILKCRPDTPQRSGNRPPTAEEMTTCSPWLHRQIDLINPKLIVALGKTAVEGLLEQQVAITRFRGTWQTYRGISLMPTFHPAYLLHQQSLASKRKIWEDMLAV</sequence>
<evidence type="ECO:0000256" key="10">
    <source>
        <dbReference type="ARBA" id="ARBA00023014"/>
    </source>
</evidence>
<evidence type="ECO:0000256" key="4">
    <source>
        <dbReference type="ARBA" id="ARBA00019403"/>
    </source>
</evidence>
<comment type="similarity">
    <text evidence="2">Belongs to the uracil-DNA glycosylase (UDG) superfamily. Type 4 (UDGa) family.</text>
</comment>
<evidence type="ECO:0000256" key="3">
    <source>
        <dbReference type="ARBA" id="ARBA00012030"/>
    </source>
</evidence>
<evidence type="ECO:0000313" key="13">
    <source>
        <dbReference type="EMBL" id="SVC69178.1"/>
    </source>
</evidence>
<dbReference type="Gene3D" id="3.40.470.10">
    <property type="entry name" value="Uracil-DNA glycosylase-like domain"/>
    <property type="match status" value="1"/>
</dbReference>
<keyword evidence="11" id="KW-0234">DNA repair</keyword>
<evidence type="ECO:0000256" key="11">
    <source>
        <dbReference type="ARBA" id="ARBA00023204"/>
    </source>
</evidence>
<keyword evidence="9" id="KW-0408">Iron</keyword>
<dbReference type="EC" id="3.2.2.27" evidence="3"/>
<evidence type="ECO:0000256" key="1">
    <source>
        <dbReference type="ARBA" id="ARBA00001400"/>
    </source>
</evidence>
<keyword evidence="5" id="KW-0004">4Fe-4S</keyword>
<keyword evidence="10" id="KW-0411">Iron-sulfur</keyword>
<dbReference type="NCBIfam" id="TIGR00758">
    <property type="entry name" value="UDG_fam4"/>
    <property type="match status" value="1"/>
</dbReference>
<evidence type="ECO:0000256" key="5">
    <source>
        <dbReference type="ARBA" id="ARBA00022485"/>
    </source>
</evidence>
<dbReference type="InterPro" id="IPR005273">
    <property type="entry name" value="Ura-DNA_glyco_family4"/>
</dbReference>
<feature type="non-terminal residue" evidence="13">
    <location>
        <position position="255"/>
    </location>
</feature>
<comment type="catalytic activity">
    <reaction evidence="1">
        <text>Hydrolyzes single-stranded DNA or mismatched double-stranded DNA and polynucleotides, releasing free uracil.</text>
        <dbReference type="EC" id="3.2.2.27"/>
    </reaction>
</comment>
<dbReference type="GO" id="GO:0006281">
    <property type="term" value="P:DNA repair"/>
    <property type="evidence" value="ECO:0007669"/>
    <property type="project" value="UniProtKB-KW"/>
</dbReference>
<evidence type="ECO:0000256" key="9">
    <source>
        <dbReference type="ARBA" id="ARBA00023004"/>
    </source>
</evidence>
<dbReference type="SUPFAM" id="SSF52141">
    <property type="entry name" value="Uracil-DNA glycosylase-like"/>
    <property type="match status" value="1"/>
</dbReference>
<feature type="domain" description="Uracil-DNA glycosylase-like" evidence="12">
    <location>
        <begin position="100"/>
        <end position="253"/>
    </location>
</feature>
<dbReference type="AlphaFoldDB" id="A0A382P8W6"/>
<dbReference type="InterPro" id="IPR051536">
    <property type="entry name" value="UDG_Type-4/5"/>
</dbReference>
<proteinExistence type="inferred from homology"/>
<keyword evidence="7" id="KW-0227">DNA damage</keyword>
<keyword evidence="6" id="KW-0479">Metal-binding</keyword>
<dbReference type="InterPro" id="IPR005122">
    <property type="entry name" value="Uracil-DNA_glycosylase-like"/>
</dbReference>